<keyword evidence="2" id="KW-1185">Reference proteome</keyword>
<evidence type="ECO:0000313" key="1">
    <source>
        <dbReference type="EMBL" id="QEF99033.1"/>
    </source>
</evidence>
<dbReference type="InterPro" id="IPR011050">
    <property type="entry name" value="Pectin_lyase_fold/virulence"/>
</dbReference>
<gene>
    <name evidence="1" type="ORF">Mal15_30920</name>
</gene>
<reference evidence="1 2" key="1">
    <citation type="submission" date="2019-02" db="EMBL/GenBank/DDBJ databases">
        <title>Planctomycetal bacteria perform biofilm scaping via a novel small molecule.</title>
        <authorList>
            <person name="Jeske O."/>
            <person name="Boedeker C."/>
            <person name="Wiegand S."/>
            <person name="Breitling P."/>
            <person name="Kallscheuer N."/>
            <person name="Jogler M."/>
            <person name="Rohde M."/>
            <person name="Petersen J."/>
            <person name="Medema M.H."/>
            <person name="Surup F."/>
            <person name="Jogler C."/>
        </authorList>
    </citation>
    <scope>NUCLEOTIDE SEQUENCE [LARGE SCALE GENOMIC DNA]</scope>
    <source>
        <strain evidence="1 2">Mal15</strain>
    </source>
</reference>
<dbReference type="SUPFAM" id="SSF51126">
    <property type="entry name" value="Pectin lyase-like"/>
    <property type="match status" value="1"/>
</dbReference>
<proteinExistence type="predicted"/>
<name>A0A5B9ME04_9BACT</name>
<evidence type="ECO:0000313" key="2">
    <source>
        <dbReference type="Proteomes" id="UP000321353"/>
    </source>
</evidence>
<protein>
    <submittedName>
        <fullName evidence="1">Uncharacterized protein</fullName>
    </submittedName>
</protein>
<dbReference type="EMBL" id="CP036264">
    <property type="protein sequence ID" value="QEF99033.1"/>
    <property type="molecule type" value="Genomic_DNA"/>
</dbReference>
<dbReference type="KEGG" id="smam:Mal15_30920"/>
<dbReference type="Proteomes" id="UP000321353">
    <property type="component" value="Chromosome"/>
</dbReference>
<accession>A0A5B9ME04</accession>
<organism evidence="1 2">
    <name type="scientific">Stieleria maiorica</name>
    <dbReference type="NCBI Taxonomy" id="2795974"/>
    <lineage>
        <taxon>Bacteria</taxon>
        <taxon>Pseudomonadati</taxon>
        <taxon>Planctomycetota</taxon>
        <taxon>Planctomycetia</taxon>
        <taxon>Pirellulales</taxon>
        <taxon>Pirellulaceae</taxon>
        <taxon>Stieleria</taxon>
    </lineage>
</organism>
<sequence>MELRSIWHWAKSRSANRFVYDDLDLIGPGADKLTIDGDNQNRQFVFQANEDIGLTFLIQGLRLTGGKSPSSGGAIYALRNRLVVRDCHFEGNQSPQAAGAIFANNMTAHVLHSSFVDNEAAGNGGAIGGFNASLELVGITASGDQSGQHGGAVHSRITDGNVVRLTTIEGSTFVGNFAPIGADFVIRPNAGLDGNAETDGFPQSMP</sequence>
<dbReference type="AlphaFoldDB" id="A0A5B9ME04"/>